<name>A0ACC2PIS5_9HYME</name>
<gene>
    <name evidence="1" type="ORF">QAD02_018513</name>
</gene>
<dbReference type="Proteomes" id="UP001239111">
    <property type="component" value="Chromosome 1"/>
</dbReference>
<accession>A0ACC2PIS5</accession>
<protein>
    <submittedName>
        <fullName evidence="1">Uncharacterized protein</fullName>
    </submittedName>
</protein>
<keyword evidence="2" id="KW-1185">Reference proteome</keyword>
<evidence type="ECO:0000313" key="1">
    <source>
        <dbReference type="EMBL" id="KAJ8682721.1"/>
    </source>
</evidence>
<evidence type="ECO:0000313" key="2">
    <source>
        <dbReference type="Proteomes" id="UP001239111"/>
    </source>
</evidence>
<reference evidence="1" key="1">
    <citation type="submission" date="2023-04" db="EMBL/GenBank/DDBJ databases">
        <title>A chromosome-level genome assembly of the parasitoid wasp Eretmocerus hayati.</title>
        <authorList>
            <person name="Zhong Y."/>
            <person name="Liu S."/>
            <person name="Liu Y."/>
        </authorList>
    </citation>
    <scope>NUCLEOTIDE SEQUENCE</scope>
    <source>
        <strain evidence="1">ZJU_SS_LIU_2023</strain>
    </source>
</reference>
<comment type="caution">
    <text evidence="1">The sequence shown here is derived from an EMBL/GenBank/DDBJ whole genome shotgun (WGS) entry which is preliminary data.</text>
</comment>
<proteinExistence type="predicted"/>
<organism evidence="1 2">
    <name type="scientific">Eretmocerus hayati</name>
    <dbReference type="NCBI Taxonomy" id="131215"/>
    <lineage>
        <taxon>Eukaryota</taxon>
        <taxon>Metazoa</taxon>
        <taxon>Ecdysozoa</taxon>
        <taxon>Arthropoda</taxon>
        <taxon>Hexapoda</taxon>
        <taxon>Insecta</taxon>
        <taxon>Pterygota</taxon>
        <taxon>Neoptera</taxon>
        <taxon>Endopterygota</taxon>
        <taxon>Hymenoptera</taxon>
        <taxon>Apocrita</taxon>
        <taxon>Proctotrupomorpha</taxon>
        <taxon>Chalcidoidea</taxon>
        <taxon>Aphelinidae</taxon>
        <taxon>Aphelininae</taxon>
        <taxon>Eretmocerus</taxon>
    </lineage>
</organism>
<sequence>MIPGFKVSDIEYPQDEKHSWKRGKSVRNHFLETSIRMIFDRIKRAFEVYSGKDLEILNSYCAQAQKLNRVYCVFVLTVVSWHSILSLTKHTINVITPENGTKLTERPRVVHYHIGALDGNLLIGVIHGFIGDIFGFLCVAGFDTLYYHSIYYTCAIFAIAE</sequence>
<dbReference type="EMBL" id="CM056741">
    <property type="protein sequence ID" value="KAJ8682721.1"/>
    <property type="molecule type" value="Genomic_DNA"/>
</dbReference>